<evidence type="ECO:0000259" key="2">
    <source>
        <dbReference type="Pfam" id="PF00149"/>
    </source>
</evidence>
<feature type="signal peptide" evidence="1">
    <location>
        <begin position="1"/>
        <end position="19"/>
    </location>
</feature>
<dbReference type="InterPro" id="IPR051918">
    <property type="entry name" value="STPP_CPPED1"/>
</dbReference>
<accession>A0A849SKL7</accession>
<name>A0A849SKL7_UNCEI</name>
<organism evidence="3 4">
    <name type="scientific">Eiseniibacteriota bacterium</name>
    <dbReference type="NCBI Taxonomy" id="2212470"/>
    <lineage>
        <taxon>Bacteria</taxon>
        <taxon>Candidatus Eiseniibacteriota</taxon>
    </lineage>
</organism>
<dbReference type="InterPro" id="IPR004843">
    <property type="entry name" value="Calcineurin-like_PHP"/>
</dbReference>
<sequence length="423" mass="45958">MKRGALAALIGAAASLAGCAPIARFEPVGAPLQDAARVVHQQQSLATGGDSVVLLVYGDNRPGWRVQSRAVEFSWLRGLKSGTVSGVLKGIAALPIVLIESIVPALDGPRDAIDVMRKRPTGGGENRVLRALEREPASAVVSLGDIVQDGRRGRLWNDWWTKHRALRERLPYLAVPGNHERLSDSTARANFDAAIERPGRTDAWRQWYAIELPDAEARLYVIDSDLLADVKHAYPDEVEHPLADQQLAWLDAELARPARFKLVALHHPLVVAGSHESDWEGEGTEDLVPARRDQLLEMCARHGVTAVLAGHEHLYQRVFVRTPHGGFWHLTSGGGGSPLHVLPHDARTRVLAQSLPAGFSLDPATLVQRRTYEYLRIVLPASARAGADGSRTAPASVSVKQVAISGAAQVFDSFVIQTPESRP</sequence>
<keyword evidence="1" id="KW-0732">Signal</keyword>
<dbReference type="AlphaFoldDB" id="A0A849SKL7"/>
<dbReference type="EMBL" id="JABFRW010000045">
    <property type="protein sequence ID" value="NOT33387.1"/>
    <property type="molecule type" value="Genomic_DNA"/>
</dbReference>
<protein>
    <recommendedName>
        <fullName evidence="2">Calcineurin-like phosphoesterase domain-containing protein</fullName>
    </recommendedName>
</protein>
<evidence type="ECO:0000313" key="4">
    <source>
        <dbReference type="Proteomes" id="UP000580839"/>
    </source>
</evidence>
<evidence type="ECO:0000313" key="3">
    <source>
        <dbReference type="EMBL" id="NOT33387.1"/>
    </source>
</evidence>
<dbReference type="InterPro" id="IPR029052">
    <property type="entry name" value="Metallo-depent_PP-like"/>
</dbReference>
<feature type="domain" description="Calcineurin-like phosphoesterase" evidence="2">
    <location>
        <begin position="127"/>
        <end position="314"/>
    </location>
</feature>
<dbReference type="PANTHER" id="PTHR43143:SF1">
    <property type="entry name" value="SERINE_THREONINE-PROTEIN PHOSPHATASE CPPED1"/>
    <property type="match status" value="1"/>
</dbReference>
<dbReference type="GO" id="GO:0016787">
    <property type="term" value="F:hydrolase activity"/>
    <property type="evidence" value="ECO:0007669"/>
    <property type="project" value="InterPro"/>
</dbReference>
<dbReference type="PANTHER" id="PTHR43143">
    <property type="entry name" value="METALLOPHOSPHOESTERASE, CALCINEURIN SUPERFAMILY"/>
    <property type="match status" value="1"/>
</dbReference>
<dbReference type="Proteomes" id="UP000580839">
    <property type="component" value="Unassembled WGS sequence"/>
</dbReference>
<dbReference type="SUPFAM" id="SSF56300">
    <property type="entry name" value="Metallo-dependent phosphatases"/>
    <property type="match status" value="1"/>
</dbReference>
<dbReference type="PROSITE" id="PS51257">
    <property type="entry name" value="PROKAR_LIPOPROTEIN"/>
    <property type="match status" value="1"/>
</dbReference>
<dbReference type="Gene3D" id="3.60.21.10">
    <property type="match status" value="1"/>
</dbReference>
<comment type="caution">
    <text evidence="3">The sequence shown here is derived from an EMBL/GenBank/DDBJ whole genome shotgun (WGS) entry which is preliminary data.</text>
</comment>
<reference evidence="3 4" key="1">
    <citation type="submission" date="2020-04" db="EMBL/GenBank/DDBJ databases">
        <title>Metagenomic profiling of ammonia- and methane-oxidizing microorganisms in a Dutch drinking water treatment plant.</title>
        <authorList>
            <person name="Poghosyan L."/>
            <person name="Leucker S."/>
        </authorList>
    </citation>
    <scope>NUCLEOTIDE SEQUENCE [LARGE SCALE GENOMIC DNA]</scope>
    <source>
        <strain evidence="3">S-RSF-IL-03</strain>
    </source>
</reference>
<dbReference type="Pfam" id="PF00149">
    <property type="entry name" value="Metallophos"/>
    <property type="match status" value="1"/>
</dbReference>
<evidence type="ECO:0000256" key="1">
    <source>
        <dbReference type="SAM" id="SignalP"/>
    </source>
</evidence>
<proteinExistence type="predicted"/>
<gene>
    <name evidence="3" type="ORF">HOP12_04365</name>
</gene>
<feature type="chain" id="PRO_5032408434" description="Calcineurin-like phosphoesterase domain-containing protein" evidence="1">
    <location>
        <begin position="20"/>
        <end position="423"/>
    </location>
</feature>